<organism evidence="3 4">
    <name type="scientific">Mycena metata</name>
    <dbReference type="NCBI Taxonomy" id="1033252"/>
    <lineage>
        <taxon>Eukaryota</taxon>
        <taxon>Fungi</taxon>
        <taxon>Dikarya</taxon>
        <taxon>Basidiomycota</taxon>
        <taxon>Agaricomycotina</taxon>
        <taxon>Agaricomycetes</taxon>
        <taxon>Agaricomycetidae</taxon>
        <taxon>Agaricales</taxon>
        <taxon>Marasmiineae</taxon>
        <taxon>Mycenaceae</taxon>
        <taxon>Mycena</taxon>
    </lineage>
</organism>
<dbReference type="EMBL" id="JARKIB010000006">
    <property type="protein sequence ID" value="KAJ7779077.1"/>
    <property type="molecule type" value="Genomic_DNA"/>
</dbReference>
<comment type="caution">
    <text evidence="3">The sequence shown here is derived from an EMBL/GenBank/DDBJ whole genome shotgun (WGS) entry which is preliminary data.</text>
</comment>
<evidence type="ECO:0000313" key="4">
    <source>
        <dbReference type="Proteomes" id="UP001215598"/>
    </source>
</evidence>
<evidence type="ECO:0000256" key="1">
    <source>
        <dbReference type="SAM" id="Phobius"/>
    </source>
</evidence>
<proteinExistence type="predicted"/>
<name>A0AAD7K859_9AGAR</name>
<keyword evidence="1" id="KW-0812">Transmembrane</keyword>
<dbReference type="AlphaFoldDB" id="A0AAD7K859"/>
<dbReference type="InterPro" id="IPR055754">
    <property type="entry name" value="DUF7330"/>
</dbReference>
<dbReference type="Proteomes" id="UP001215598">
    <property type="component" value="Unassembled WGS sequence"/>
</dbReference>
<accession>A0AAD7K859</accession>
<sequence length="455" mass="49740">MDQKTPIQLQELPVPAACTAECRRQKHSRKGRAFKALGFSTLLLWLGTRYFRFPSPMTFRESPSQWPFPPDVTVDHCAEYSDPVETEGGDYPLYSADASLELPASADTLFLISRSHHHGGRVFSTGNVNYLQSDEVTNTVKVDITAYFWREEHLQASKACLLKRDDDQTGVGIFTKWEGKRRRENERLRLDVTVTFPRTEDNSALAINNFSSDLEIFTQTVADLSNIDFKTLSLKAALSAIRAESLVARNATIRTSLGPIMIQSLIGETASIVTNLGAIEGTFNSSKSLTLSTSNGPINVEVNLFNNDEDDAAKLKLLTSNGRIEGRINLESTKKSGSAFNITARTSHGPIDLDVVAAPLESNITLGATTSLGSLSAKLPTTFEGEFHASTSLSSLQVKVDENAEDPAGKGRKRHVDHRTVGKASSHGYVSWSEEGKTRGSVVVRSSLGPVSLEF</sequence>
<feature type="transmembrane region" description="Helical" evidence="1">
    <location>
        <begin position="33"/>
        <end position="51"/>
    </location>
</feature>
<keyword evidence="1" id="KW-0472">Membrane</keyword>
<gene>
    <name evidence="3" type="ORF">B0H16DRAFT_1501021</name>
</gene>
<keyword evidence="4" id="KW-1185">Reference proteome</keyword>
<dbReference type="Pfam" id="PF24016">
    <property type="entry name" value="DUF7330"/>
    <property type="match status" value="1"/>
</dbReference>
<evidence type="ECO:0000259" key="2">
    <source>
        <dbReference type="Pfam" id="PF24016"/>
    </source>
</evidence>
<protein>
    <recommendedName>
        <fullName evidence="2">DUF7330 domain-containing protein</fullName>
    </recommendedName>
</protein>
<reference evidence="3" key="1">
    <citation type="submission" date="2023-03" db="EMBL/GenBank/DDBJ databases">
        <title>Massive genome expansion in bonnet fungi (Mycena s.s.) driven by repeated elements and novel gene families across ecological guilds.</title>
        <authorList>
            <consortium name="Lawrence Berkeley National Laboratory"/>
            <person name="Harder C.B."/>
            <person name="Miyauchi S."/>
            <person name="Viragh M."/>
            <person name="Kuo A."/>
            <person name="Thoen E."/>
            <person name="Andreopoulos B."/>
            <person name="Lu D."/>
            <person name="Skrede I."/>
            <person name="Drula E."/>
            <person name="Henrissat B."/>
            <person name="Morin E."/>
            <person name="Kohler A."/>
            <person name="Barry K."/>
            <person name="LaButti K."/>
            <person name="Morin E."/>
            <person name="Salamov A."/>
            <person name="Lipzen A."/>
            <person name="Mereny Z."/>
            <person name="Hegedus B."/>
            <person name="Baldrian P."/>
            <person name="Stursova M."/>
            <person name="Weitz H."/>
            <person name="Taylor A."/>
            <person name="Grigoriev I.V."/>
            <person name="Nagy L.G."/>
            <person name="Martin F."/>
            <person name="Kauserud H."/>
        </authorList>
    </citation>
    <scope>NUCLEOTIDE SEQUENCE</scope>
    <source>
        <strain evidence="3">CBHHK182m</strain>
    </source>
</reference>
<evidence type="ECO:0000313" key="3">
    <source>
        <dbReference type="EMBL" id="KAJ7779077.1"/>
    </source>
</evidence>
<keyword evidence="1" id="KW-1133">Transmembrane helix</keyword>
<feature type="domain" description="DUF7330" evidence="2">
    <location>
        <begin position="306"/>
        <end position="450"/>
    </location>
</feature>